<dbReference type="SMART" id="SM00320">
    <property type="entry name" value="WD40"/>
    <property type="match status" value="4"/>
</dbReference>
<feature type="domain" description="BEACH" evidence="5">
    <location>
        <begin position="2092"/>
        <end position="2384"/>
    </location>
</feature>
<dbReference type="InterPro" id="IPR036322">
    <property type="entry name" value="WD40_repeat_dom_sf"/>
</dbReference>
<dbReference type="InterPro" id="IPR046851">
    <property type="entry name" value="NBCH_WD40"/>
</dbReference>
<feature type="repeat" description="WD" evidence="3">
    <location>
        <begin position="2534"/>
        <end position="2575"/>
    </location>
</feature>
<dbReference type="Pfam" id="PF14844">
    <property type="entry name" value="PH_BEACH"/>
    <property type="match status" value="1"/>
</dbReference>
<dbReference type="Pfam" id="PF02138">
    <property type="entry name" value="Beach"/>
    <property type="match status" value="1"/>
</dbReference>
<proteinExistence type="predicted"/>
<dbReference type="PROSITE" id="PS50197">
    <property type="entry name" value="BEACH"/>
    <property type="match status" value="1"/>
</dbReference>
<evidence type="ECO:0000313" key="8">
    <source>
        <dbReference type="Proteomes" id="UP001200034"/>
    </source>
</evidence>
<dbReference type="GO" id="GO:0016020">
    <property type="term" value="C:membrane"/>
    <property type="evidence" value="ECO:0007669"/>
    <property type="project" value="TreeGrafter"/>
</dbReference>
<dbReference type="PANTHER" id="PTHR13743">
    <property type="entry name" value="BEIGE/BEACH-RELATED"/>
    <property type="match status" value="1"/>
</dbReference>
<feature type="compositionally biased region" description="Polar residues" evidence="4">
    <location>
        <begin position="1506"/>
        <end position="1516"/>
    </location>
</feature>
<dbReference type="PROSITE" id="PS50082">
    <property type="entry name" value="WD_REPEATS_2"/>
    <property type="match status" value="2"/>
</dbReference>
<dbReference type="Gene3D" id="2.30.29.30">
    <property type="entry name" value="Pleckstrin-homology domain (PH domain)/Phosphotyrosine-binding domain (PTB)"/>
    <property type="match status" value="1"/>
</dbReference>
<dbReference type="InterPro" id="IPR050865">
    <property type="entry name" value="BEACH_Domain"/>
</dbReference>
<sequence>MDNKKDIYNLWVQYTTKNDEAYFREFVARFVDIWRGQLQLDFRSPEDCPLWHEVRPDNGPHLGRLPDELLPAIGKFIIVARDECDTDALTEEGIEQVAVLIDCLVIVCRHFDNILAIIKYEYKPNLIAILAKLFTQQMEQRRVTPAMIHLFGSFSAFLEVMYDPYLTWRSFLRGQQADYNQLPYKPHAVHVEIVPFIYDCFQREELLRFPDIGESLLHVLGAIICGSQVAKTLNSNATYRNTNAIITTSIAPRSGDGQLLNCDNLRNGMRAICPATVSIIMRILKQWESAASLRQAALNCYALMVIVLQKSSPEERQIDLVTLIQLYCDALQQLLATTLFDSGAASFDITSDNDSDVAIDVNALAVSVAAVQLFLSPGSGHKTTAVSEAIAETNLLELLIGLPQGIKHWHVSHTSALSSTMDSLAALTHSSPSNAEQLRQGERIERLFVNMHDFTEPPSITLLNACFNLGYNAEQRLLVLPEVMLQLLQWLPQLQEHEQLHVSTLLLKGCTDNYGTKTVACGSRVVKAVCGCLARVATLSEICAQNLIKLIEELSKLSIVPVELKCIFALLRQGAQFPQHKQLQQTLVMIALQSLRGSNCCSEYFAIEQPSDGIEVPDIRNWVSGSYGFIFHILVRFNQQPADAAAQSSTRRMLLTLQTASGGGFEVFVQANGNVVVAALTRREYLTSATATKTLLDGQWHYLTVAVTPPKRPFSYSQINIFVDFVQKLSATLKVQAVNEPFTVCSIGAVVAPPPKSSGILPRSSSQESAPAFKGMLPSLLERTLSANVSNYFTLPLRTQTAFDPNVKNFPIGMQDTVFGEQACLQGHLGGVLLAEPTTSLKTIFDAGMNFSSIFSQDNDLLELNSRFVFCYAPGALWHGSCQDLIPGGRYPGRISAEHRKTVKIQDTINSIGGINAILPMLHRLVKEQADADVSIGSVSEESVATPTATSLKTPTAEEFNDWEMLSSNSYTEWKMIQHPLASLLCLLRYLTHENDNNQQQLLSSECLAIIGTMLQRCPAALFDVNALMATHLLMESLQAQKSAATADNQQQQLLLEALYAHIVFDFAIWSRLQFQITLGHAQYLSAMIKNDRKYFRRRYGIQFVLDVVRQYYSTPDNISSDDARTIRSTLFGIVRFYLQKDVNIKEVNAMVAFLASVRQELVLIEFLEMMTLYVRGKNCKDQMVLLLHEPQTANLIYNFFVDKSYSSEVQEAAIRVSLACFCSNYFLIRTFSSQFLSGLLATSRVHQKYKQVLRLFDQTSEQSMFPGFFSFITPMSLSSTILFHLVDEMLGAQPDYGGLMFLVYHVSSCDLLVKLEIAKRLLQTTFVKQQSTLHIARQTGWQESIARLLIRKHITSVPPDEERRRSFGINMDVLLEDNSSFLAQADLITFSDQEIGLAQLQQQQAQSQEEHSDGGLILNEIQASVTEAATVIESEIKELAESVSGAVVENVNSVFSVLRQTTHDIQDTFESLTLGSSTDTTDTVQSAPSLQRDESLSSDSSTQSPQGPTKKSDSLESTTAFDFVADGDVDTEEQLVYLVSNTLFNVFWRGIGNDHPQCWQERGQVLGCINLLALNNELITSHLSLRLRILEMAVQASLFDLSEHGSQTLINQENASHILRMVYELVVLGSNEDESKKCSTKLLDGVLALLDALMIFQQGSSDDWSDMIRLCLGLLLKCSHHPNPGIVAMATAKLHAILQSRSTEDPAELSYLLYSINRALDNAIEVGNPEEYSFLMPVMKALLEKCRSAFNLETTLPDLPSTSSGPVFFNDFQMYSTSKKWRNFMERMVKPLYDRYQRDIELHLWEPINRFWAECYEACKAASKQRASFQATNRRVFQQKIYMPWKVRQVEEMQRLQSAAMQHKTSDNHIRKKWKTAKRFLYGPRGPWYTGELAEEFWKLSPHENVARMRLKLEPQLYPNKHENAANLRDNATNAYDTKEISEFDSTIKNAVVRDFLADDESFQLEEELRQLIDTQSQQDAALEKLVMSQDCELITLMTKVKGRIEVNQSVFTFVDLSPASEDGSKHDFRFSINKIREVHLRKYNLRRSALEIFLIDQTSYFLNFTTKTRNKVFTKIVGLPLPNILYGSGRSPAELLRASGLTQRWVNREISNFEYLMYLNTIAGRSYNDLSQYPVFPWILADYTSDVLDLTDPRSFRDLSKPIGCINPKNEAEVRSKYDSFEDPSGAIPKFHYGTHYSNSAGVLHYLLRVEPFTSLHVDLQSGRFDVADRQFHSIPQTWKLLMDNPNDVKELIPEFFYFPEFLKNMNKFDLGHLQITKEKVDDVILPAWATTPEEFIAIHRRALESEYVSQHLHQWIDLIFGHKQKGPKAVEALNVFYYCSYEGAVDLDKITNPIEREAVEGMINNFGQVPSQLLREPHPRRLTQEETSLKLARAELKRPDFTQFLDKVVQYYCELSTPKDPIVYLSPPRSPPRSFLQMSPDVLVSVSKSCILGCNSWMSFDKEQGFLLEIDATTTNLKNRKRVFGPFHSSQPPNSQNFAVSTDGKLLYAGGIWDNALRVYNLNKGKTVASVTRHLDIITCLALDNCGSYLVTGSRDCTCIVWSIQANQQSGGPTANIPVHALTGQSHLQAITQLNTQNSYSPKPLTVLYGHDDAVSSVAIYTELDLVVSGSLDGTVNVYTLQEGQFVRTLKPIGCTESCVQISFVTVSYHGHIAFSALDDTSHSVHVYSINGASLGSKYVSGRVTGLACASDYLVVADDAGDITMSRLHGLKPVFDIPLHIPIQTVVVTPGNSHILAPLRDGRLAVVAVQLPSGNSKKHSVLNV</sequence>
<feature type="region of interest" description="Disordered" evidence="4">
    <location>
        <begin position="1474"/>
        <end position="1516"/>
    </location>
</feature>
<comment type="caution">
    <text evidence="7">The sequence shown here is derived from an EMBL/GenBank/DDBJ whole genome shotgun (WGS) entry which is preliminary data.</text>
</comment>
<evidence type="ECO:0000256" key="3">
    <source>
        <dbReference type="PROSITE-ProRule" id="PRU00221"/>
    </source>
</evidence>
<dbReference type="InterPro" id="IPR015943">
    <property type="entry name" value="WD40/YVTN_repeat-like_dom_sf"/>
</dbReference>
<dbReference type="InterPro" id="IPR000409">
    <property type="entry name" value="BEACH_dom"/>
</dbReference>
<dbReference type="SMART" id="SM01026">
    <property type="entry name" value="Beach"/>
    <property type="match status" value="1"/>
</dbReference>
<dbReference type="SUPFAM" id="SSF81837">
    <property type="entry name" value="BEACH domain"/>
    <property type="match status" value="1"/>
</dbReference>
<dbReference type="PANTHER" id="PTHR13743:SF112">
    <property type="entry name" value="BEACH DOMAIN-CONTAINING PROTEIN"/>
    <property type="match status" value="1"/>
</dbReference>
<dbReference type="SUPFAM" id="SSF50729">
    <property type="entry name" value="PH domain-like"/>
    <property type="match status" value="1"/>
</dbReference>
<evidence type="ECO:0008006" key="9">
    <source>
        <dbReference type="Google" id="ProtNLM"/>
    </source>
</evidence>
<reference evidence="7" key="1">
    <citation type="journal article" date="2021" name="Mol. Ecol. Resour.">
        <title>Phylogenomic analyses of the genus Drosophila reveals genomic signals of climate adaptation.</title>
        <authorList>
            <person name="Li F."/>
            <person name="Rane R.V."/>
            <person name="Luria V."/>
            <person name="Xiong Z."/>
            <person name="Chen J."/>
            <person name="Li Z."/>
            <person name="Catullo R.A."/>
            <person name="Griffin P.C."/>
            <person name="Schiffer M."/>
            <person name="Pearce S."/>
            <person name="Lee S.F."/>
            <person name="McElroy K."/>
            <person name="Stocker A."/>
            <person name="Shirriffs J."/>
            <person name="Cockerell F."/>
            <person name="Coppin C."/>
            <person name="Sgro C.M."/>
            <person name="Karger A."/>
            <person name="Cain J.W."/>
            <person name="Weber J.A."/>
            <person name="Santpere G."/>
            <person name="Kirschner M.W."/>
            <person name="Hoffmann A.A."/>
            <person name="Oakeshott J.G."/>
            <person name="Zhang G."/>
        </authorList>
    </citation>
    <scope>NUCLEOTIDE SEQUENCE</scope>
    <source>
        <strain evidence="7">BGI-SZ-2011g</strain>
    </source>
</reference>
<name>A0AAD4JX69_9MUSC</name>
<evidence type="ECO:0000256" key="4">
    <source>
        <dbReference type="SAM" id="MobiDB-lite"/>
    </source>
</evidence>
<organism evidence="7 8">
    <name type="scientific">Drosophila rubida</name>
    <dbReference type="NCBI Taxonomy" id="30044"/>
    <lineage>
        <taxon>Eukaryota</taxon>
        <taxon>Metazoa</taxon>
        <taxon>Ecdysozoa</taxon>
        <taxon>Arthropoda</taxon>
        <taxon>Hexapoda</taxon>
        <taxon>Insecta</taxon>
        <taxon>Pterygota</taxon>
        <taxon>Neoptera</taxon>
        <taxon>Endopterygota</taxon>
        <taxon>Diptera</taxon>
        <taxon>Brachycera</taxon>
        <taxon>Muscomorpha</taxon>
        <taxon>Ephydroidea</taxon>
        <taxon>Drosophilidae</taxon>
        <taxon>Drosophila</taxon>
    </lineage>
</organism>
<evidence type="ECO:0000256" key="2">
    <source>
        <dbReference type="ARBA" id="ARBA00022737"/>
    </source>
</evidence>
<evidence type="ECO:0000256" key="1">
    <source>
        <dbReference type="ARBA" id="ARBA00022574"/>
    </source>
</evidence>
<dbReference type="GO" id="GO:0008104">
    <property type="term" value="P:intracellular protein localization"/>
    <property type="evidence" value="ECO:0007669"/>
    <property type="project" value="TreeGrafter"/>
</dbReference>
<dbReference type="CDD" id="cd06071">
    <property type="entry name" value="Beach"/>
    <property type="match status" value="1"/>
</dbReference>
<dbReference type="Gene3D" id="2.130.10.10">
    <property type="entry name" value="YVTN repeat-like/Quinoprotein amine dehydrogenase"/>
    <property type="match status" value="2"/>
</dbReference>
<evidence type="ECO:0000259" key="5">
    <source>
        <dbReference type="PROSITE" id="PS50197"/>
    </source>
</evidence>
<feature type="domain" description="BEACH-type PH" evidence="6">
    <location>
        <begin position="1982"/>
        <end position="2079"/>
    </location>
</feature>
<evidence type="ECO:0000259" key="6">
    <source>
        <dbReference type="PROSITE" id="PS51783"/>
    </source>
</evidence>
<keyword evidence="1 3" id="KW-0853">WD repeat</keyword>
<dbReference type="PROSITE" id="PS51783">
    <property type="entry name" value="PH_BEACH"/>
    <property type="match status" value="1"/>
</dbReference>
<dbReference type="InterPro" id="IPR031570">
    <property type="entry name" value="NBEA/BDCP_DUF4704"/>
</dbReference>
<dbReference type="Proteomes" id="UP001200034">
    <property type="component" value="Unassembled WGS sequence"/>
</dbReference>
<accession>A0AAD4JX69</accession>
<protein>
    <recommendedName>
        <fullName evidence="9">Neurobeachin-like protein 1</fullName>
    </recommendedName>
</protein>
<dbReference type="SUPFAM" id="SSF50978">
    <property type="entry name" value="WD40 repeat-like"/>
    <property type="match status" value="1"/>
</dbReference>
<dbReference type="InterPro" id="IPR036372">
    <property type="entry name" value="BEACH_dom_sf"/>
</dbReference>
<dbReference type="Gene3D" id="1.10.1540.10">
    <property type="entry name" value="BEACH domain"/>
    <property type="match status" value="1"/>
</dbReference>
<dbReference type="PROSITE" id="PS50294">
    <property type="entry name" value="WD_REPEATS_REGION"/>
    <property type="match status" value="1"/>
</dbReference>
<feature type="repeat" description="WD" evidence="3">
    <location>
        <begin position="2611"/>
        <end position="2652"/>
    </location>
</feature>
<dbReference type="CDD" id="cd01201">
    <property type="entry name" value="PH_BEACH"/>
    <property type="match status" value="1"/>
</dbReference>
<keyword evidence="8" id="KW-1185">Reference proteome</keyword>
<keyword evidence="2" id="KW-0677">Repeat</keyword>
<dbReference type="Pfam" id="PF20426">
    <property type="entry name" value="NBCH_WD40"/>
    <property type="match status" value="1"/>
</dbReference>
<dbReference type="GO" id="GO:0019901">
    <property type="term" value="F:protein kinase binding"/>
    <property type="evidence" value="ECO:0007669"/>
    <property type="project" value="TreeGrafter"/>
</dbReference>
<dbReference type="GO" id="GO:0005829">
    <property type="term" value="C:cytosol"/>
    <property type="evidence" value="ECO:0007669"/>
    <property type="project" value="TreeGrafter"/>
</dbReference>
<dbReference type="FunFam" id="1.10.1540.10:FF:000001">
    <property type="entry name" value="neurobeachin isoform X1"/>
    <property type="match status" value="1"/>
</dbReference>
<dbReference type="Pfam" id="PF15787">
    <property type="entry name" value="DUF4704"/>
    <property type="match status" value="1"/>
</dbReference>
<dbReference type="Pfam" id="PF16057">
    <property type="entry name" value="DUF4800"/>
    <property type="match status" value="1"/>
</dbReference>
<dbReference type="EMBL" id="JAJJHW010002774">
    <property type="protein sequence ID" value="KAH8365608.1"/>
    <property type="molecule type" value="Genomic_DNA"/>
</dbReference>
<dbReference type="InterPro" id="IPR023362">
    <property type="entry name" value="PH-BEACH_dom"/>
</dbReference>
<feature type="compositionally biased region" description="Low complexity" evidence="4">
    <location>
        <begin position="1474"/>
        <end position="1484"/>
    </location>
</feature>
<dbReference type="InterPro" id="IPR011993">
    <property type="entry name" value="PH-like_dom_sf"/>
</dbReference>
<dbReference type="InterPro" id="IPR001680">
    <property type="entry name" value="WD40_rpt"/>
</dbReference>
<evidence type="ECO:0000313" key="7">
    <source>
        <dbReference type="EMBL" id="KAH8365608.1"/>
    </source>
</evidence>
<gene>
    <name evidence="7" type="ORF">KR093_002550</name>
</gene>